<dbReference type="GO" id="GO:0019367">
    <property type="term" value="P:fatty acid elongation, saturated fatty acid"/>
    <property type="evidence" value="ECO:0007669"/>
    <property type="project" value="TreeGrafter"/>
</dbReference>
<dbReference type="GO" id="GO:0005789">
    <property type="term" value="C:endoplasmic reticulum membrane"/>
    <property type="evidence" value="ECO:0007669"/>
    <property type="project" value="TreeGrafter"/>
</dbReference>
<evidence type="ECO:0000256" key="4">
    <source>
        <dbReference type="ARBA" id="ARBA00022692"/>
    </source>
</evidence>
<proteinExistence type="inferred from homology"/>
<evidence type="ECO:0000256" key="8">
    <source>
        <dbReference type="ARBA" id="ARBA00023136"/>
    </source>
</evidence>
<comment type="caution">
    <text evidence="12">The sequence shown here is derived from an EMBL/GenBank/DDBJ whole genome shotgun (WGS) entry which is preliminary data.</text>
</comment>
<evidence type="ECO:0000256" key="9">
    <source>
        <dbReference type="ARBA" id="ARBA00023160"/>
    </source>
</evidence>
<feature type="transmembrane region" description="Helical" evidence="10">
    <location>
        <begin position="214"/>
        <end position="233"/>
    </location>
</feature>
<feature type="transmembrane region" description="Helical" evidence="10">
    <location>
        <begin position="240"/>
        <end position="258"/>
    </location>
</feature>
<organism evidence="12 13">
    <name type="scientific">Elysia crispata</name>
    <name type="common">lettuce slug</name>
    <dbReference type="NCBI Taxonomy" id="231223"/>
    <lineage>
        <taxon>Eukaryota</taxon>
        <taxon>Metazoa</taxon>
        <taxon>Spiralia</taxon>
        <taxon>Lophotrochozoa</taxon>
        <taxon>Mollusca</taxon>
        <taxon>Gastropoda</taxon>
        <taxon>Heterobranchia</taxon>
        <taxon>Euthyneura</taxon>
        <taxon>Panpulmonata</taxon>
        <taxon>Sacoglossa</taxon>
        <taxon>Placobranchoidea</taxon>
        <taxon>Plakobranchidae</taxon>
        <taxon>Elysia</taxon>
    </lineage>
</organism>
<keyword evidence="7 10" id="KW-0443">Lipid metabolism</keyword>
<evidence type="ECO:0000256" key="7">
    <source>
        <dbReference type="ARBA" id="ARBA00023098"/>
    </source>
</evidence>
<dbReference type="GO" id="GO:0042761">
    <property type="term" value="P:very long-chain fatty acid biosynthetic process"/>
    <property type="evidence" value="ECO:0007669"/>
    <property type="project" value="TreeGrafter"/>
</dbReference>
<evidence type="ECO:0000256" key="10">
    <source>
        <dbReference type="RuleBase" id="RU361115"/>
    </source>
</evidence>
<reference evidence="12" key="1">
    <citation type="journal article" date="2023" name="G3 (Bethesda)">
        <title>A reference genome for the long-term kleptoplast-retaining sea slug Elysia crispata morphotype clarki.</title>
        <authorList>
            <person name="Eastman K.E."/>
            <person name="Pendleton A.L."/>
            <person name="Shaikh M.A."/>
            <person name="Suttiyut T."/>
            <person name="Ogas R."/>
            <person name="Tomko P."/>
            <person name="Gavelis G."/>
            <person name="Widhalm J.R."/>
            <person name="Wisecaver J.H."/>
        </authorList>
    </citation>
    <scope>NUCLEOTIDE SEQUENCE</scope>
    <source>
        <strain evidence="12">ECLA1</strain>
    </source>
</reference>
<keyword evidence="6 10" id="KW-1133">Transmembrane helix</keyword>
<feature type="transmembrane region" description="Helical" evidence="10">
    <location>
        <begin position="304"/>
        <end position="321"/>
    </location>
</feature>
<evidence type="ECO:0000256" key="1">
    <source>
        <dbReference type="ARBA" id="ARBA00004141"/>
    </source>
</evidence>
<evidence type="ECO:0000256" key="3">
    <source>
        <dbReference type="ARBA" id="ARBA00022679"/>
    </source>
</evidence>
<dbReference type="AlphaFoldDB" id="A0AAE1AVI7"/>
<evidence type="ECO:0000313" key="12">
    <source>
        <dbReference type="EMBL" id="KAK3794479.1"/>
    </source>
</evidence>
<feature type="transmembrane region" description="Helical" evidence="10">
    <location>
        <begin position="333"/>
        <end position="354"/>
    </location>
</feature>
<keyword evidence="13" id="KW-1185">Reference proteome</keyword>
<keyword evidence="4 10" id="KW-0812">Transmembrane</keyword>
<comment type="subcellular location">
    <subcellularLocation>
        <location evidence="1">Membrane</location>
        <topology evidence="1">Multi-pass membrane protein</topology>
    </subcellularLocation>
</comment>
<sequence length="415" mass="47901">MGSSIDSPPFMNAFLQIESFFTVLQVVREMRLWQRRSSEVPHDAVATLASRALTGLRPFHNRSAPREGVTESTGDGEKMVANDYNYTVGRLSPLPFDPSFVMPKFILWDWTNTIFFTRRDVRMMDFFLIEPVHVNIAIALTYLAIVAVGPILMRPFKPFVLKWPLIIYNFCMVAVSIYMLCEVIYTAYISNYTMFCQPVDFSRHPLAMRMARLVWLYFFTRYVEFLDTIFFILRKKNNQLSFLHVYHHVTIAGTWWVAANVAPGGMMVHLLTLNCFIHTIMYSYYGLSALGPHMQKYLWWKRHLTKLQLIQFCCMLIIMGTNTTCNDPNFPQFLNYIGVVYCITILSLFTNFYIQSYLKNKTTKKSVDQNKTSGKHLPNGGQLKFSPNGSLKSEENGNHSEANGSASKKKHPHSE</sequence>
<feature type="transmembrane region" description="Helical" evidence="10">
    <location>
        <begin position="132"/>
        <end position="153"/>
    </location>
</feature>
<keyword evidence="2 10" id="KW-0444">Lipid biosynthesis</keyword>
<dbReference type="Proteomes" id="UP001283361">
    <property type="component" value="Unassembled WGS sequence"/>
</dbReference>
<dbReference type="PANTHER" id="PTHR11157">
    <property type="entry name" value="FATTY ACID ACYL TRANSFERASE-RELATED"/>
    <property type="match status" value="1"/>
</dbReference>
<dbReference type="InterPro" id="IPR030457">
    <property type="entry name" value="ELO_CS"/>
</dbReference>
<evidence type="ECO:0000256" key="5">
    <source>
        <dbReference type="ARBA" id="ARBA00022832"/>
    </source>
</evidence>
<gene>
    <name evidence="12" type="ORF">RRG08_003632</name>
</gene>
<keyword evidence="8 10" id="KW-0472">Membrane</keyword>
<keyword evidence="9 10" id="KW-0275">Fatty acid biosynthesis</keyword>
<dbReference type="EMBL" id="JAWDGP010001105">
    <property type="protein sequence ID" value="KAK3794479.1"/>
    <property type="molecule type" value="Genomic_DNA"/>
</dbReference>
<dbReference type="PANTHER" id="PTHR11157:SF126">
    <property type="entry name" value="ELONGATION OF VERY LONG CHAIN FATTY ACIDS PROTEIN"/>
    <property type="match status" value="1"/>
</dbReference>
<dbReference type="PROSITE" id="PS01188">
    <property type="entry name" value="ELO"/>
    <property type="match status" value="1"/>
</dbReference>
<comment type="catalytic activity">
    <reaction evidence="10">
        <text>a very-long-chain acyl-CoA + malonyl-CoA + H(+) = a very-long-chain 3-oxoacyl-CoA + CO2 + CoA</text>
        <dbReference type="Rhea" id="RHEA:32727"/>
        <dbReference type="ChEBI" id="CHEBI:15378"/>
        <dbReference type="ChEBI" id="CHEBI:16526"/>
        <dbReference type="ChEBI" id="CHEBI:57287"/>
        <dbReference type="ChEBI" id="CHEBI:57384"/>
        <dbReference type="ChEBI" id="CHEBI:90725"/>
        <dbReference type="ChEBI" id="CHEBI:90736"/>
        <dbReference type="EC" id="2.3.1.199"/>
    </reaction>
</comment>
<evidence type="ECO:0000256" key="11">
    <source>
        <dbReference type="SAM" id="MobiDB-lite"/>
    </source>
</evidence>
<evidence type="ECO:0000256" key="2">
    <source>
        <dbReference type="ARBA" id="ARBA00022516"/>
    </source>
</evidence>
<dbReference type="GO" id="GO:0009922">
    <property type="term" value="F:fatty acid elongase activity"/>
    <property type="evidence" value="ECO:0007669"/>
    <property type="project" value="UniProtKB-EC"/>
</dbReference>
<keyword evidence="3 10" id="KW-0808">Transferase</keyword>
<dbReference type="GO" id="GO:0034625">
    <property type="term" value="P:fatty acid elongation, monounsaturated fatty acid"/>
    <property type="evidence" value="ECO:0007669"/>
    <property type="project" value="TreeGrafter"/>
</dbReference>
<name>A0AAE1AVI7_9GAST</name>
<dbReference type="GO" id="GO:0034626">
    <property type="term" value="P:fatty acid elongation, polyunsaturated fatty acid"/>
    <property type="evidence" value="ECO:0007669"/>
    <property type="project" value="TreeGrafter"/>
</dbReference>
<comment type="similarity">
    <text evidence="10">Belongs to the ELO family.</text>
</comment>
<accession>A0AAE1AVI7</accession>
<feature type="transmembrane region" description="Helical" evidence="10">
    <location>
        <begin position="264"/>
        <end position="284"/>
    </location>
</feature>
<evidence type="ECO:0000313" key="13">
    <source>
        <dbReference type="Proteomes" id="UP001283361"/>
    </source>
</evidence>
<feature type="transmembrane region" description="Helical" evidence="10">
    <location>
        <begin position="165"/>
        <end position="188"/>
    </location>
</feature>
<keyword evidence="5 10" id="KW-0276">Fatty acid metabolism</keyword>
<dbReference type="Pfam" id="PF01151">
    <property type="entry name" value="ELO"/>
    <property type="match status" value="1"/>
</dbReference>
<evidence type="ECO:0000256" key="6">
    <source>
        <dbReference type="ARBA" id="ARBA00022989"/>
    </source>
</evidence>
<dbReference type="GO" id="GO:0030148">
    <property type="term" value="P:sphingolipid biosynthetic process"/>
    <property type="evidence" value="ECO:0007669"/>
    <property type="project" value="TreeGrafter"/>
</dbReference>
<protein>
    <recommendedName>
        <fullName evidence="10">Elongation of very long chain fatty acids protein</fullName>
        <ecNumber evidence="10">2.3.1.199</ecNumber>
    </recommendedName>
    <alternativeName>
        <fullName evidence="10">Very-long-chain 3-oxoacyl-CoA synthase</fullName>
    </alternativeName>
</protein>
<dbReference type="InterPro" id="IPR002076">
    <property type="entry name" value="ELO_fam"/>
</dbReference>
<dbReference type="EC" id="2.3.1.199" evidence="10"/>
<feature type="region of interest" description="Disordered" evidence="11">
    <location>
        <begin position="368"/>
        <end position="415"/>
    </location>
</feature>